<accession>A0A6A5RWP5</accession>
<comment type="similarity">
    <text evidence="1">Belongs to the Gfa family.</text>
</comment>
<dbReference type="SUPFAM" id="SSF51316">
    <property type="entry name" value="Mss4-like"/>
    <property type="match status" value="1"/>
</dbReference>
<evidence type="ECO:0000256" key="4">
    <source>
        <dbReference type="ARBA" id="ARBA00023239"/>
    </source>
</evidence>
<keyword evidence="2" id="KW-0479">Metal-binding</keyword>
<dbReference type="Gene3D" id="3.90.1590.10">
    <property type="entry name" value="glutathione-dependent formaldehyde- activating enzyme (gfa)"/>
    <property type="match status" value="1"/>
</dbReference>
<dbReference type="PANTHER" id="PTHR33337">
    <property type="entry name" value="GFA DOMAIN-CONTAINING PROTEIN"/>
    <property type="match status" value="1"/>
</dbReference>
<protein>
    <recommendedName>
        <fullName evidence="5">CENP-V/GFA domain-containing protein</fullName>
    </recommendedName>
</protein>
<name>A0A6A5RWP5_9PLEO</name>
<dbReference type="InterPro" id="IPR006913">
    <property type="entry name" value="CENP-V/GFA"/>
</dbReference>
<dbReference type="InterPro" id="IPR011057">
    <property type="entry name" value="Mss4-like_sf"/>
</dbReference>
<evidence type="ECO:0000256" key="2">
    <source>
        <dbReference type="ARBA" id="ARBA00022723"/>
    </source>
</evidence>
<dbReference type="OrthoDB" id="428768at2759"/>
<keyword evidence="7" id="KW-1185">Reference proteome</keyword>
<evidence type="ECO:0000256" key="3">
    <source>
        <dbReference type="ARBA" id="ARBA00022833"/>
    </source>
</evidence>
<evidence type="ECO:0000259" key="5">
    <source>
        <dbReference type="PROSITE" id="PS51891"/>
    </source>
</evidence>
<proteinExistence type="inferred from homology"/>
<dbReference type="EMBL" id="ML978960">
    <property type="protein sequence ID" value="KAF1931979.1"/>
    <property type="molecule type" value="Genomic_DNA"/>
</dbReference>
<dbReference type="Proteomes" id="UP000800082">
    <property type="component" value="Unassembled WGS sequence"/>
</dbReference>
<dbReference type="GO" id="GO:0046872">
    <property type="term" value="F:metal ion binding"/>
    <property type="evidence" value="ECO:0007669"/>
    <property type="project" value="UniProtKB-KW"/>
</dbReference>
<dbReference type="AlphaFoldDB" id="A0A6A5RWP5"/>
<dbReference type="GO" id="GO:0016846">
    <property type="term" value="F:carbon-sulfur lyase activity"/>
    <property type="evidence" value="ECO:0007669"/>
    <property type="project" value="InterPro"/>
</dbReference>
<feature type="domain" description="CENP-V/GFA" evidence="5">
    <location>
        <begin position="46"/>
        <end position="167"/>
    </location>
</feature>
<keyword evidence="4" id="KW-0456">Lyase</keyword>
<dbReference type="RefSeq" id="XP_033452227.1">
    <property type="nucleotide sequence ID" value="XM_033597831.1"/>
</dbReference>
<evidence type="ECO:0000256" key="1">
    <source>
        <dbReference type="ARBA" id="ARBA00005495"/>
    </source>
</evidence>
<gene>
    <name evidence="6" type="ORF">M421DRAFT_90167</name>
</gene>
<dbReference type="PROSITE" id="PS51891">
    <property type="entry name" value="CENP_V_GFA"/>
    <property type="match status" value="1"/>
</dbReference>
<evidence type="ECO:0000313" key="6">
    <source>
        <dbReference type="EMBL" id="KAF1931979.1"/>
    </source>
</evidence>
<dbReference type="GeneID" id="54355498"/>
<dbReference type="Pfam" id="PF04828">
    <property type="entry name" value="GFA"/>
    <property type="match status" value="1"/>
</dbReference>
<keyword evidence="3" id="KW-0862">Zinc</keyword>
<reference evidence="6" key="1">
    <citation type="journal article" date="2020" name="Stud. Mycol.">
        <title>101 Dothideomycetes genomes: a test case for predicting lifestyles and emergence of pathogens.</title>
        <authorList>
            <person name="Haridas S."/>
            <person name="Albert R."/>
            <person name="Binder M."/>
            <person name="Bloem J."/>
            <person name="Labutti K."/>
            <person name="Salamov A."/>
            <person name="Andreopoulos B."/>
            <person name="Baker S."/>
            <person name="Barry K."/>
            <person name="Bills G."/>
            <person name="Bluhm B."/>
            <person name="Cannon C."/>
            <person name="Castanera R."/>
            <person name="Culley D."/>
            <person name="Daum C."/>
            <person name="Ezra D."/>
            <person name="Gonzalez J."/>
            <person name="Henrissat B."/>
            <person name="Kuo A."/>
            <person name="Liang C."/>
            <person name="Lipzen A."/>
            <person name="Lutzoni F."/>
            <person name="Magnuson J."/>
            <person name="Mondo S."/>
            <person name="Nolan M."/>
            <person name="Ohm R."/>
            <person name="Pangilinan J."/>
            <person name="Park H.-J."/>
            <person name="Ramirez L."/>
            <person name="Alfaro M."/>
            <person name="Sun H."/>
            <person name="Tritt A."/>
            <person name="Yoshinaga Y."/>
            <person name="Zwiers L.-H."/>
            <person name="Turgeon B."/>
            <person name="Goodwin S."/>
            <person name="Spatafora J."/>
            <person name="Crous P."/>
            <person name="Grigoriev I."/>
        </authorList>
    </citation>
    <scope>NUCLEOTIDE SEQUENCE</scope>
    <source>
        <strain evidence="6">CBS 183.55</strain>
    </source>
</reference>
<dbReference type="PANTHER" id="PTHR33337:SF8">
    <property type="entry name" value="CENP-V_GFA DOMAIN-CONTAINING PROTEIN"/>
    <property type="match status" value="1"/>
</dbReference>
<organism evidence="6 7">
    <name type="scientific">Didymella exigua CBS 183.55</name>
    <dbReference type="NCBI Taxonomy" id="1150837"/>
    <lineage>
        <taxon>Eukaryota</taxon>
        <taxon>Fungi</taxon>
        <taxon>Dikarya</taxon>
        <taxon>Ascomycota</taxon>
        <taxon>Pezizomycotina</taxon>
        <taxon>Dothideomycetes</taxon>
        <taxon>Pleosporomycetidae</taxon>
        <taxon>Pleosporales</taxon>
        <taxon>Pleosporineae</taxon>
        <taxon>Didymellaceae</taxon>
        <taxon>Didymella</taxon>
    </lineage>
</organism>
<sequence length="194" mass="21501">MALDYSSQIQKSADLGNATPLLSVRDSDKSRPYIPRAGISTDGWSEEGEATATCFCGTIRLAFPTNAPGLVDSFVCNYADCRKLTVAMFTSFITNDEYLKHLRGRANLKTFAQNASIASQTLMTNYFCDTCGTLMYRIAERLPRRSLLRLGTVDDFNLAETKLKPRTEIFTKDRVSWIPGVLGEDVKSFKASPA</sequence>
<evidence type="ECO:0000313" key="7">
    <source>
        <dbReference type="Proteomes" id="UP000800082"/>
    </source>
</evidence>